<dbReference type="AlphaFoldDB" id="A0AAV7PF38"/>
<evidence type="ECO:0000313" key="2">
    <source>
        <dbReference type="EMBL" id="KAJ1125996.1"/>
    </source>
</evidence>
<organism evidence="2 3">
    <name type="scientific">Pleurodeles waltl</name>
    <name type="common">Iberian ribbed newt</name>
    <dbReference type="NCBI Taxonomy" id="8319"/>
    <lineage>
        <taxon>Eukaryota</taxon>
        <taxon>Metazoa</taxon>
        <taxon>Chordata</taxon>
        <taxon>Craniata</taxon>
        <taxon>Vertebrata</taxon>
        <taxon>Euteleostomi</taxon>
        <taxon>Amphibia</taxon>
        <taxon>Batrachia</taxon>
        <taxon>Caudata</taxon>
        <taxon>Salamandroidea</taxon>
        <taxon>Salamandridae</taxon>
        <taxon>Pleurodelinae</taxon>
        <taxon>Pleurodeles</taxon>
    </lineage>
</organism>
<evidence type="ECO:0000256" key="1">
    <source>
        <dbReference type="SAM" id="MobiDB-lite"/>
    </source>
</evidence>
<proteinExistence type="predicted"/>
<dbReference type="Proteomes" id="UP001066276">
    <property type="component" value="Chromosome 7"/>
</dbReference>
<feature type="compositionally biased region" description="Basic residues" evidence="1">
    <location>
        <begin position="109"/>
        <end position="119"/>
    </location>
</feature>
<gene>
    <name evidence="2" type="ORF">NDU88_004409</name>
</gene>
<sequence>MESGLLQEALALLRRAGRMDLLNQDGLNALRLARRAAQGVAAAVLACSPPLSPGYVRKVSSPGWAAGRAAGRGCGQAKCNLGSAAFKAAGFGRRIGASPHTQKGGVRTARSHGAKKKGRGSLTLRV</sequence>
<feature type="region of interest" description="Disordered" evidence="1">
    <location>
        <begin position="95"/>
        <end position="126"/>
    </location>
</feature>
<keyword evidence="3" id="KW-1185">Reference proteome</keyword>
<evidence type="ECO:0000313" key="3">
    <source>
        <dbReference type="Proteomes" id="UP001066276"/>
    </source>
</evidence>
<comment type="caution">
    <text evidence="2">The sequence shown here is derived from an EMBL/GenBank/DDBJ whole genome shotgun (WGS) entry which is preliminary data.</text>
</comment>
<dbReference type="EMBL" id="JANPWB010000011">
    <property type="protein sequence ID" value="KAJ1125996.1"/>
    <property type="molecule type" value="Genomic_DNA"/>
</dbReference>
<name>A0AAV7PF38_PLEWA</name>
<accession>A0AAV7PF38</accession>
<reference evidence="2" key="1">
    <citation type="journal article" date="2022" name="bioRxiv">
        <title>Sequencing and chromosome-scale assembly of the giantPleurodeles waltlgenome.</title>
        <authorList>
            <person name="Brown T."/>
            <person name="Elewa A."/>
            <person name="Iarovenko S."/>
            <person name="Subramanian E."/>
            <person name="Araus A.J."/>
            <person name="Petzold A."/>
            <person name="Susuki M."/>
            <person name="Suzuki K.-i.T."/>
            <person name="Hayashi T."/>
            <person name="Toyoda A."/>
            <person name="Oliveira C."/>
            <person name="Osipova E."/>
            <person name="Leigh N.D."/>
            <person name="Simon A."/>
            <person name="Yun M.H."/>
        </authorList>
    </citation>
    <scope>NUCLEOTIDE SEQUENCE</scope>
    <source>
        <strain evidence="2">20211129_DDA</strain>
        <tissue evidence="2">Liver</tissue>
    </source>
</reference>
<protein>
    <submittedName>
        <fullName evidence="2">Uncharacterized protein</fullName>
    </submittedName>
</protein>